<keyword evidence="3 9" id="KW-0813">Transport</keyword>
<comment type="subcellular location">
    <subcellularLocation>
        <location evidence="1 9">Cell membrane</location>
        <topology evidence="1 9">Multi-pass membrane protein</topology>
    </subcellularLocation>
</comment>
<proteinExistence type="inferred from homology"/>
<feature type="compositionally biased region" description="Low complexity" evidence="11">
    <location>
        <begin position="7"/>
        <end position="19"/>
    </location>
</feature>
<feature type="transmembrane region" description="Helical" evidence="9">
    <location>
        <begin position="321"/>
        <end position="340"/>
    </location>
</feature>
<dbReference type="GO" id="GO:0005315">
    <property type="term" value="F:phosphate transmembrane transporter activity"/>
    <property type="evidence" value="ECO:0007669"/>
    <property type="project" value="InterPro"/>
</dbReference>
<protein>
    <recommendedName>
        <fullName evidence="10">Phosphate transport system permease protein</fullName>
    </recommendedName>
</protein>
<gene>
    <name evidence="13" type="ORF">SOCE836_037880</name>
</gene>
<dbReference type="Pfam" id="PF00528">
    <property type="entry name" value="BPD_transp_1"/>
    <property type="match status" value="1"/>
</dbReference>
<keyword evidence="5 10" id="KW-0592">Phosphate transport</keyword>
<feature type="transmembrane region" description="Helical" evidence="9">
    <location>
        <begin position="110"/>
        <end position="136"/>
    </location>
</feature>
<dbReference type="GO" id="GO:0006817">
    <property type="term" value="P:phosphate ion transport"/>
    <property type="evidence" value="ECO:0007669"/>
    <property type="project" value="UniProtKB-KW"/>
</dbReference>
<dbReference type="GO" id="GO:0005886">
    <property type="term" value="C:plasma membrane"/>
    <property type="evidence" value="ECO:0007669"/>
    <property type="project" value="UniProtKB-SubCell"/>
</dbReference>
<sequence>MKDGASAVRTALRRAPPARAQDRSMSTVEVPMQQAASTASGGDVARGTRGADRAFRVILTVFGLTVLAVPTLMVLELVRSSRLAMDKFGLAFLTGTVWDPAREEFGALPFIYGTVVSAVIAIALAVPVSLGLAIFLSDLAPHRIRKPLGFMVELLAAIPSVVYGFWGIAVLRPWLQETIEPFLIEHLGFLPLFEGPPLGVGMFAAGVILAIMIVPTITSVSREVMQAVPQLHREAAVGLGASAWDTIRYAVLPSARSGIIGAIILGLNRALGETMAVTMMIGNSPKISASIFHPGYSMASVIANEFVEATSDMYVSALSNVALLLFGVALLLNLFARWLVSSTKSKLERRA</sequence>
<evidence type="ECO:0000256" key="5">
    <source>
        <dbReference type="ARBA" id="ARBA00022592"/>
    </source>
</evidence>
<dbReference type="InterPro" id="IPR051124">
    <property type="entry name" value="Phosphate_Transport_Permease"/>
</dbReference>
<keyword evidence="8 9" id="KW-0472">Membrane</keyword>
<evidence type="ECO:0000256" key="8">
    <source>
        <dbReference type="ARBA" id="ARBA00023136"/>
    </source>
</evidence>
<evidence type="ECO:0000256" key="3">
    <source>
        <dbReference type="ARBA" id="ARBA00022448"/>
    </source>
</evidence>
<dbReference type="AlphaFoldDB" id="A0A4P2QNG2"/>
<evidence type="ECO:0000256" key="11">
    <source>
        <dbReference type="SAM" id="MobiDB-lite"/>
    </source>
</evidence>
<feature type="transmembrane region" description="Helical" evidence="9">
    <location>
        <begin position="54"/>
        <end position="75"/>
    </location>
</feature>
<keyword evidence="6 9" id="KW-0812">Transmembrane</keyword>
<evidence type="ECO:0000256" key="9">
    <source>
        <dbReference type="RuleBase" id="RU363032"/>
    </source>
</evidence>
<dbReference type="SUPFAM" id="SSF161098">
    <property type="entry name" value="MetI-like"/>
    <property type="match status" value="1"/>
</dbReference>
<evidence type="ECO:0000259" key="12">
    <source>
        <dbReference type="PROSITE" id="PS50928"/>
    </source>
</evidence>
<dbReference type="PANTHER" id="PTHR30425">
    <property type="entry name" value="PHOSPHATE TRANSPORT SYSTEM PERMEASE PROTEIN PST"/>
    <property type="match status" value="1"/>
</dbReference>
<feature type="transmembrane region" description="Helical" evidence="9">
    <location>
        <begin position="258"/>
        <end position="281"/>
    </location>
</feature>
<comment type="function">
    <text evidence="10">Part of the binding-protein-dependent transport system for phosphate; probably responsible for the translocation of the substrate across the membrane.</text>
</comment>
<evidence type="ECO:0000256" key="7">
    <source>
        <dbReference type="ARBA" id="ARBA00022989"/>
    </source>
</evidence>
<name>A0A4P2QNG2_SORCE</name>
<dbReference type="CDD" id="cd06261">
    <property type="entry name" value="TM_PBP2"/>
    <property type="match status" value="1"/>
</dbReference>
<dbReference type="Gene3D" id="1.10.3720.10">
    <property type="entry name" value="MetI-like"/>
    <property type="match status" value="1"/>
</dbReference>
<dbReference type="Proteomes" id="UP000295497">
    <property type="component" value="Chromosome"/>
</dbReference>
<evidence type="ECO:0000256" key="1">
    <source>
        <dbReference type="ARBA" id="ARBA00004651"/>
    </source>
</evidence>
<feature type="transmembrane region" description="Helical" evidence="9">
    <location>
        <begin position="148"/>
        <end position="175"/>
    </location>
</feature>
<evidence type="ECO:0000256" key="10">
    <source>
        <dbReference type="RuleBase" id="RU363054"/>
    </source>
</evidence>
<dbReference type="InterPro" id="IPR035906">
    <property type="entry name" value="MetI-like_sf"/>
</dbReference>
<evidence type="ECO:0000256" key="6">
    <source>
        <dbReference type="ARBA" id="ARBA00022692"/>
    </source>
</evidence>
<evidence type="ECO:0000313" key="13">
    <source>
        <dbReference type="EMBL" id="AUX31657.1"/>
    </source>
</evidence>
<keyword evidence="7 9" id="KW-1133">Transmembrane helix</keyword>
<evidence type="ECO:0000313" key="14">
    <source>
        <dbReference type="Proteomes" id="UP000295497"/>
    </source>
</evidence>
<evidence type="ECO:0000256" key="2">
    <source>
        <dbReference type="ARBA" id="ARBA00007069"/>
    </source>
</evidence>
<dbReference type="NCBIfam" id="TIGR02138">
    <property type="entry name" value="phosphate_pstC"/>
    <property type="match status" value="1"/>
</dbReference>
<comment type="similarity">
    <text evidence="2 10">Belongs to the binding-protein-dependent transport system permease family. CysTW subfamily.</text>
</comment>
<organism evidence="13 14">
    <name type="scientific">Sorangium cellulosum</name>
    <name type="common">Polyangium cellulosum</name>
    <dbReference type="NCBI Taxonomy" id="56"/>
    <lineage>
        <taxon>Bacteria</taxon>
        <taxon>Pseudomonadati</taxon>
        <taxon>Myxococcota</taxon>
        <taxon>Polyangia</taxon>
        <taxon>Polyangiales</taxon>
        <taxon>Polyangiaceae</taxon>
        <taxon>Sorangium</taxon>
    </lineage>
</organism>
<dbReference type="EMBL" id="CP012672">
    <property type="protein sequence ID" value="AUX31657.1"/>
    <property type="molecule type" value="Genomic_DNA"/>
</dbReference>
<reference evidence="13 14" key="1">
    <citation type="submission" date="2015-09" db="EMBL/GenBank/DDBJ databases">
        <title>Sorangium comparison.</title>
        <authorList>
            <person name="Zaburannyi N."/>
            <person name="Bunk B."/>
            <person name="Overmann J."/>
            <person name="Mueller R."/>
        </authorList>
    </citation>
    <scope>NUCLEOTIDE SEQUENCE [LARGE SCALE GENOMIC DNA]</scope>
    <source>
        <strain evidence="13 14">So ce836</strain>
    </source>
</reference>
<feature type="transmembrane region" description="Helical" evidence="9">
    <location>
        <begin position="195"/>
        <end position="217"/>
    </location>
</feature>
<feature type="domain" description="ABC transmembrane type-1" evidence="12">
    <location>
        <begin position="111"/>
        <end position="336"/>
    </location>
</feature>
<accession>A0A4P2QNG2</accession>
<dbReference type="InterPro" id="IPR011864">
    <property type="entry name" value="Phosphate_PstC"/>
</dbReference>
<evidence type="ECO:0000256" key="4">
    <source>
        <dbReference type="ARBA" id="ARBA00022475"/>
    </source>
</evidence>
<dbReference type="InterPro" id="IPR000515">
    <property type="entry name" value="MetI-like"/>
</dbReference>
<dbReference type="PANTHER" id="PTHR30425:SF1">
    <property type="entry name" value="PHOSPHATE TRANSPORT SYSTEM PERMEASE PROTEIN PSTC"/>
    <property type="match status" value="1"/>
</dbReference>
<keyword evidence="4 10" id="KW-1003">Cell membrane</keyword>
<feature type="region of interest" description="Disordered" evidence="11">
    <location>
        <begin position="1"/>
        <end position="46"/>
    </location>
</feature>
<dbReference type="PROSITE" id="PS50928">
    <property type="entry name" value="ABC_TM1"/>
    <property type="match status" value="1"/>
</dbReference>